<dbReference type="EMBL" id="LMYN01000008">
    <property type="protein sequence ID" value="KSA03510.1"/>
    <property type="molecule type" value="Genomic_DNA"/>
</dbReference>
<dbReference type="RefSeq" id="XP_015469612.1">
    <property type="nucleotide sequence ID" value="XM_015609479.1"/>
</dbReference>
<keyword evidence="13" id="KW-1185">Reference proteome</keyword>
<reference evidence="12 13" key="1">
    <citation type="submission" date="2015-11" db="EMBL/GenBank/DDBJ databases">
        <title>The genome of Debaryomyces fabryi.</title>
        <authorList>
            <person name="Tafer H."/>
            <person name="Lopandic K."/>
        </authorList>
    </citation>
    <scope>NUCLEOTIDE SEQUENCE [LARGE SCALE GENOMIC DNA]</scope>
    <source>
        <strain evidence="12 13">CBS 789</strain>
    </source>
</reference>
<comment type="similarity">
    <text evidence="3">Belongs to the IPK1 type 1 family.</text>
</comment>
<evidence type="ECO:0000256" key="3">
    <source>
        <dbReference type="ARBA" id="ARBA00008305"/>
    </source>
</evidence>
<keyword evidence="7 10" id="KW-0547">Nucleotide-binding</keyword>
<evidence type="ECO:0000256" key="10">
    <source>
        <dbReference type="RuleBase" id="RU364126"/>
    </source>
</evidence>
<comment type="function">
    <text evidence="2">Has kinase activity and phosphorylates inositol-1,3,4,5,6-pentakisphosphate (Ins(1,3,4,5,6)P5) to produce 1,2,3,4,5,6-hexakisphosphate (InsP6), also known as phytate.</text>
</comment>
<evidence type="ECO:0000256" key="4">
    <source>
        <dbReference type="ARBA" id="ARBA00012023"/>
    </source>
</evidence>
<evidence type="ECO:0000313" key="13">
    <source>
        <dbReference type="Proteomes" id="UP000054251"/>
    </source>
</evidence>
<keyword evidence="9 10" id="KW-0067">ATP-binding</keyword>
<comment type="domain">
    <text evidence="10">The EXKPK motif is conserved in inositol-pentakisphosphate 2-kinases of both family 1 and 2.</text>
</comment>
<feature type="region of interest" description="Disordered" evidence="11">
    <location>
        <begin position="136"/>
        <end position="161"/>
    </location>
</feature>
<dbReference type="Pfam" id="PF06090">
    <property type="entry name" value="Ins_P5_2-kin"/>
    <property type="match status" value="2"/>
</dbReference>
<dbReference type="InterPro" id="IPR009286">
    <property type="entry name" value="Ins_P5_2-kin"/>
</dbReference>
<dbReference type="AlphaFoldDB" id="A0A0V1Q551"/>
<accession>A0A0V1Q551</accession>
<dbReference type="GO" id="GO:0005524">
    <property type="term" value="F:ATP binding"/>
    <property type="evidence" value="ECO:0007669"/>
    <property type="project" value="UniProtKB-KW"/>
</dbReference>
<dbReference type="PANTHER" id="PTHR14456:SF2">
    <property type="entry name" value="INOSITOL-PENTAKISPHOSPHATE 2-KINASE"/>
    <property type="match status" value="1"/>
</dbReference>
<comment type="catalytic activity">
    <reaction evidence="1 10">
        <text>1D-myo-inositol 1,3,4,5,6-pentakisphosphate + ATP = 1D-myo-inositol hexakisphosphate + ADP + H(+)</text>
        <dbReference type="Rhea" id="RHEA:20313"/>
        <dbReference type="ChEBI" id="CHEBI:15378"/>
        <dbReference type="ChEBI" id="CHEBI:30616"/>
        <dbReference type="ChEBI" id="CHEBI:57733"/>
        <dbReference type="ChEBI" id="CHEBI:58130"/>
        <dbReference type="ChEBI" id="CHEBI:456216"/>
        <dbReference type="EC" id="2.7.1.158"/>
    </reaction>
</comment>
<organism evidence="12 13">
    <name type="scientific">Debaryomyces fabryi</name>
    <dbReference type="NCBI Taxonomy" id="58627"/>
    <lineage>
        <taxon>Eukaryota</taxon>
        <taxon>Fungi</taxon>
        <taxon>Dikarya</taxon>
        <taxon>Ascomycota</taxon>
        <taxon>Saccharomycotina</taxon>
        <taxon>Pichiomycetes</taxon>
        <taxon>Debaryomycetaceae</taxon>
        <taxon>Debaryomyces</taxon>
    </lineage>
</organism>
<evidence type="ECO:0000256" key="7">
    <source>
        <dbReference type="ARBA" id="ARBA00022741"/>
    </source>
</evidence>
<evidence type="ECO:0000256" key="9">
    <source>
        <dbReference type="ARBA" id="ARBA00022840"/>
    </source>
</evidence>
<evidence type="ECO:0000256" key="5">
    <source>
        <dbReference type="ARBA" id="ARBA00014846"/>
    </source>
</evidence>
<gene>
    <name evidence="12" type="ORF">AC631_00649</name>
</gene>
<dbReference type="InterPro" id="IPR043001">
    <property type="entry name" value="IP5_2-K_N_lobe"/>
</dbReference>
<keyword evidence="8 10" id="KW-0418">Kinase</keyword>
<evidence type="ECO:0000256" key="8">
    <source>
        <dbReference type="ARBA" id="ARBA00022777"/>
    </source>
</evidence>
<evidence type="ECO:0000256" key="2">
    <source>
        <dbReference type="ARBA" id="ARBA00003979"/>
    </source>
</evidence>
<evidence type="ECO:0000313" key="12">
    <source>
        <dbReference type="EMBL" id="KSA03510.1"/>
    </source>
</evidence>
<evidence type="ECO:0000256" key="1">
    <source>
        <dbReference type="ARBA" id="ARBA00001774"/>
    </source>
</evidence>
<dbReference type="GO" id="GO:0005634">
    <property type="term" value="C:nucleus"/>
    <property type="evidence" value="ECO:0007669"/>
    <property type="project" value="TreeGrafter"/>
</dbReference>
<dbReference type="EC" id="2.7.1.158" evidence="4 10"/>
<evidence type="ECO:0000256" key="11">
    <source>
        <dbReference type="SAM" id="MobiDB-lite"/>
    </source>
</evidence>
<dbReference type="Gene3D" id="3.30.200.110">
    <property type="entry name" value="Inositol-pentakisphosphate 2-kinase, N-lobe"/>
    <property type="match status" value="1"/>
</dbReference>
<dbReference type="PANTHER" id="PTHR14456">
    <property type="entry name" value="INOSITOL POLYPHOSPHATE KINASE 1"/>
    <property type="match status" value="1"/>
</dbReference>
<dbReference type="Proteomes" id="UP000054251">
    <property type="component" value="Unassembled WGS sequence"/>
</dbReference>
<keyword evidence="6 10" id="KW-0808">Transferase</keyword>
<dbReference type="OrthoDB" id="272370at2759"/>
<proteinExistence type="inferred from homology"/>
<sequence length="380" mass="44893">MEIYKITTPGEWKYFAKGNANILFRYNGSNDYLRHKLLRVRLLKEDEQYISTCELYDFIELKCKPLFPHQIIDIQLVVLTTDFVNQLNNEGNKLMTKERYGLLLPNILDGDYCKQFLSRNCQLYVGTDTTIQEADKSRNTVPEKFSDLQGQEEKNSKQAGQNNNNIDSVIFEIKPKWLYDNISSNYCRTCLLNQLRGFQRHFCPLDLLYEKTIDQGLDDILLLIPRDLLREISEINKIPVKQLFRIFLKNPDNVFQKLKEYQRINNKNDLIKNITSMYDVLQNLSLVMTLRDVGIFIKFEKYNKYNNIHNSHNNINNLINIEGYGKFLLTCNIYDLDLKSKLKYKHWLDTENKLQSIYKSSNPNWRHCVKVHDNTDNLGT</sequence>
<name>A0A0V1Q551_9ASCO</name>
<dbReference type="GO" id="GO:0032958">
    <property type="term" value="P:inositol phosphate biosynthetic process"/>
    <property type="evidence" value="ECO:0007669"/>
    <property type="project" value="TreeGrafter"/>
</dbReference>
<evidence type="ECO:0000256" key="6">
    <source>
        <dbReference type="ARBA" id="ARBA00022679"/>
    </source>
</evidence>
<dbReference type="GeneID" id="26837658"/>
<comment type="function">
    <text evidence="10">Phosphorylates Ins(1,3,4,5,6)P5 at position 2 to form Ins(1,2,3,4,5,6)P6 (InsP6 or phytate).</text>
</comment>
<dbReference type="GO" id="GO:0035299">
    <property type="term" value="F:inositol-1,3,4,5,6-pentakisphosphate 2-kinase activity"/>
    <property type="evidence" value="ECO:0007669"/>
    <property type="project" value="UniProtKB-EC"/>
</dbReference>
<protein>
    <recommendedName>
        <fullName evidence="5 10">Inositol-pentakisphosphate 2-kinase</fullName>
        <ecNumber evidence="4 10">2.7.1.158</ecNumber>
    </recommendedName>
</protein>
<comment type="caution">
    <text evidence="12">The sequence shown here is derived from an EMBL/GenBank/DDBJ whole genome shotgun (WGS) entry which is preliminary data.</text>
</comment>